<evidence type="ECO:0000256" key="4">
    <source>
        <dbReference type="ARBA" id="ARBA00022553"/>
    </source>
</evidence>
<dbReference type="InterPro" id="IPR009057">
    <property type="entry name" value="Homeodomain-like_sf"/>
</dbReference>
<dbReference type="Pfam" id="PF12833">
    <property type="entry name" value="HTH_18"/>
    <property type="match status" value="1"/>
</dbReference>
<dbReference type="PROSITE" id="PS50110">
    <property type="entry name" value="RESPONSE_REGULATORY"/>
    <property type="match status" value="1"/>
</dbReference>
<evidence type="ECO:0000256" key="8">
    <source>
        <dbReference type="ARBA" id="ARBA00023163"/>
    </source>
</evidence>
<evidence type="ECO:0000259" key="11">
    <source>
        <dbReference type="PROSITE" id="PS01124"/>
    </source>
</evidence>
<sequence>MKVLLADDEYLIREGLRDNVPWAAHGMEVIATAEDGEQALELARQYRPDLLITDICMPFMDGLELVENVLREQADICVILLTCYDEFEYAKRAIKLGVKDYILKPIDLAYMESLLDEIFEKYKARQEENIKQERTELLSCLLHADLDKQPEEAALAQAGILVERFYACIMIDILGYRFARDTFTEQELQKYFSRFAAQVEECAAERMFFYEEFQTEGRVLIVVSGRNAQQAAEHMQAVCRALRQNVDLKNEYPFLCATDGVSGDVWGLQAMYGHCQKVLQYAFLYDETSFLDYAELKRIRQDDGTQIAANIARFVDCIRTFDKGLIEQNICLITDNIRESGRYSILYGQMFIASVYSQVTGALKEFGIDLSEVFEDPVEEYRMIITAGSLQKQISGLSELLGKVCDYVHGKKGAAHHTLIEKARQYIEQNYTDHSISLQSVSASVNMSSCYFSILFKQECGKSFISYLTDLRMEKAKQLLRYSDQRSYEIALAVGYDNPNYFSTLFKKNTDFSPTEYRQRQKENGAAKQKKS</sequence>
<dbReference type="GO" id="GO:0000160">
    <property type="term" value="P:phosphorelay signal transduction system"/>
    <property type="evidence" value="ECO:0007669"/>
    <property type="project" value="UniProtKB-KW"/>
</dbReference>
<evidence type="ECO:0000256" key="10">
    <source>
        <dbReference type="PROSITE-ProRule" id="PRU00169"/>
    </source>
</evidence>
<dbReference type="Proteomes" id="UP000606499">
    <property type="component" value="Unassembled WGS sequence"/>
</dbReference>
<dbReference type="EMBL" id="JACOPL010000006">
    <property type="protein sequence ID" value="MBC5725450.1"/>
    <property type="molecule type" value="Genomic_DNA"/>
</dbReference>
<dbReference type="PANTHER" id="PTHR42713">
    <property type="entry name" value="HISTIDINE KINASE-RELATED"/>
    <property type="match status" value="1"/>
</dbReference>
<dbReference type="PROSITE" id="PS01124">
    <property type="entry name" value="HTH_ARAC_FAMILY_2"/>
    <property type="match status" value="1"/>
</dbReference>
<evidence type="ECO:0000256" key="9">
    <source>
        <dbReference type="ARBA" id="ARBA00024867"/>
    </source>
</evidence>
<reference evidence="13" key="1">
    <citation type="submission" date="2020-08" db="EMBL/GenBank/DDBJ databases">
        <title>Genome public.</title>
        <authorList>
            <person name="Liu C."/>
            <person name="Sun Q."/>
        </authorList>
    </citation>
    <scope>NUCLEOTIDE SEQUENCE</scope>
    <source>
        <strain evidence="13">NSJ-28</strain>
    </source>
</reference>
<gene>
    <name evidence="13" type="ORF">H8S45_08250</name>
</gene>
<evidence type="ECO:0000256" key="5">
    <source>
        <dbReference type="ARBA" id="ARBA00023012"/>
    </source>
</evidence>
<dbReference type="InterPro" id="IPR011006">
    <property type="entry name" value="CheY-like_superfamily"/>
</dbReference>
<dbReference type="AlphaFoldDB" id="A0A923LU98"/>
<dbReference type="GO" id="GO:0003700">
    <property type="term" value="F:DNA-binding transcription factor activity"/>
    <property type="evidence" value="ECO:0007669"/>
    <property type="project" value="InterPro"/>
</dbReference>
<dbReference type="GO" id="GO:0043565">
    <property type="term" value="F:sequence-specific DNA binding"/>
    <property type="evidence" value="ECO:0007669"/>
    <property type="project" value="InterPro"/>
</dbReference>
<dbReference type="InterPro" id="IPR051552">
    <property type="entry name" value="HptR"/>
</dbReference>
<evidence type="ECO:0000313" key="14">
    <source>
        <dbReference type="Proteomes" id="UP000606499"/>
    </source>
</evidence>
<dbReference type="RefSeq" id="WP_186949927.1">
    <property type="nucleotide sequence ID" value="NZ_JACOPL010000006.1"/>
</dbReference>
<dbReference type="SUPFAM" id="SSF46689">
    <property type="entry name" value="Homeodomain-like"/>
    <property type="match status" value="2"/>
</dbReference>
<evidence type="ECO:0000259" key="12">
    <source>
        <dbReference type="PROSITE" id="PS50110"/>
    </source>
</evidence>
<dbReference type="Gene3D" id="1.10.10.60">
    <property type="entry name" value="Homeodomain-like"/>
    <property type="match status" value="2"/>
</dbReference>
<comment type="subcellular location">
    <subcellularLocation>
        <location evidence="1">Cytoplasm</location>
    </subcellularLocation>
</comment>
<evidence type="ECO:0000256" key="1">
    <source>
        <dbReference type="ARBA" id="ARBA00004496"/>
    </source>
</evidence>
<dbReference type="InterPro" id="IPR018060">
    <property type="entry name" value="HTH_AraC"/>
</dbReference>
<evidence type="ECO:0000256" key="7">
    <source>
        <dbReference type="ARBA" id="ARBA00023125"/>
    </source>
</evidence>
<dbReference type="Gene3D" id="3.40.50.2300">
    <property type="match status" value="1"/>
</dbReference>
<dbReference type="Pfam" id="PF00072">
    <property type="entry name" value="Response_reg"/>
    <property type="match status" value="1"/>
</dbReference>
<protein>
    <recommendedName>
        <fullName evidence="2">Stage 0 sporulation protein A homolog</fullName>
    </recommendedName>
</protein>
<organism evidence="13 14">
    <name type="scientific">Agathobaculum faecis</name>
    <dbReference type="NCBI Taxonomy" id="2763013"/>
    <lineage>
        <taxon>Bacteria</taxon>
        <taxon>Bacillati</taxon>
        <taxon>Bacillota</taxon>
        <taxon>Clostridia</taxon>
        <taxon>Eubacteriales</taxon>
        <taxon>Butyricicoccaceae</taxon>
        <taxon>Agathobaculum</taxon>
    </lineage>
</organism>
<feature type="domain" description="HTH araC/xylS-type" evidence="11">
    <location>
        <begin position="421"/>
        <end position="520"/>
    </location>
</feature>
<keyword evidence="7" id="KW-0238">DNA-binding</keyword>
<dbReference type="InterPro" id="IPR001789">
    <property type="entry name" value="Sig_transdc_resp-reg_receiver"/>
</dbReference>
<comment type="function">
    <text evidence="9">May play the central regulatory role in sporulation. It may be an element of the effector pathway responsible for the activation of sporulation genes in response to nutritional stress. Spo0A may act in concert with spo0H (a sigma factor) to control the expression of some genes that are critical to the sporulation process.</text>
</comment>
<keyword evidence="4 10" id="KW-0597">Phosphoprotein</keyword>
<evidence type="ECO:0000256" key="6">
    <source>
        <dbReference type="ARBA" id="ARBA00023015"/>
    </source>
</evidence>
<dbReference type="GO" id="GO:0005737">
    <property type="term" value="C:cytoplasm"/>
    <property type="evidence" value="ECO:0007669"/>
    <property type="project" value="UniProtKB-SubCell"/>
</dbReference>
<evidence type="ECO:0000256" key="3">
    <source>
        <dbReference type="ARBA" id="ARBA00022490"/>
    </source>
</evidence>
<dbReference type="SMART" id="SM00448">
    <property type="entry name" value="REC"/>
    <property type="match status" value="1"/>
</dbReference>
<feature type="domain" description="Response regulatory" evidence="12">
    <location>
        <begin position="2"/>
        <end position="119"/>
    </location>
</feature>
<keyword evidence="3" id="KW-0963">Cytoplasm</keyword>
<keyword evidence="14" id="KW-1185">Reference proteome</keyword>
<name>A0A923LU98_9FIRM</name>
<evidence type="ECO:0000313" key="13">
    <source>
        <dbReference type="EMBL" id="MBC5725450.1"/>
    </source>
</evidence>
<proteinExistence type="predicted"/>
<dbReference type="PANTHER" id="PTHR42713:SF3">
    <property type="entry name" value="TRANSCRIPTIONAL REGULATORY PROTEIN HPTR"/>
    <property type="match status" value="1"/>
</dbReference>
<feature type="modified residue" description="4-aspartylphosphate" evidence="10">
    <location>
        <position position="54"/>
    </location>
</feature>
<dbReference type="SUPFAM" id="SSF52172">
    <property type="entry name" value="CheY-like"/>
    <property type="match status" value="1"/>
</dbReference>
<keyword evidence="6" id="KW-0805">Transcription regulation</keyword>
<keyword evidence="5" id="KW-0902">Two-component regulatory system</keyword>
<comment type="caution">
    <text evidence="13">The sequence shown here is derived from an EMBL/GenBank/DDBJ whole genome shotgun (WGS) entry which is preliminary data.</text>
</comment>
<keyword evidence="8" id="KW-0804">Transcription</keyword>
<accession>A0A923LU98</accession>
<evidence type="ECO:0000256" key="2">
    <source>
        <dbReference type="ARBA" id="ARBA00018672"/>
    </source>
</evidence>
<dbReference type="CDD" id="cd17536">
    <property type="entry name" value="REC_YesN-like"/>
    <property type="match status" value="1"/>
</dbReference>
<dbReference type="SMART" id="SM00342">
    <property type="entry name" value="HTH_ARAC"/>
    <property type="match status" value="1"/>
</dbReference>